<sequence length="92" mass="10344">MSHMMSYGRSARMRHRSRTGSRRINPVKHEPRLNRAISLSDLSHGNAGPAHFALNPRDSSRAAYPSRLPLRPPTPSAAPLLLLILFYSWSKV</sequence>
<evidence type="ECO:0000313" key="3">
    <source>
        <dbReference type="Proteomes" id="UP001055439"/>
    </source>
</evidence>
<name>A0A9E7FD61_9LILI</name>
<keyword evidence="3" id="KW-1185">Reference proteome</keyword>
<protein>
    <submittedName>
        <fullName evidence="2">Uncharacterized protein</fullName>
    </submittedName>
</protein>
<feature type="compositionally biased region" description="Basic residues" evidence="1">
    <location>
        <begin position="11"/>
        <end position="21"/>
    </location>
</feature>
<evidence type="ECO:0000256" key="1">
    <source>
        <dbReference type="SAM" id="MobiDB-lite"/>
    </source>
</evidence>
<gene>
    <name evidence="2" type="ORF">MUK42_32946</name>
</gene>
<dbReference type="AlphaFoldDB" id="A0A9E7FD61"/>
<dbReference type="EMBL" id="CP097505">
    <property type="protein sequence ID" value="URD92022.1"/>
    <property type="molecule type" value="Genomic_DNA"/>
</dbReference>
<reference evidence="2" key="1">
    <citation type="submission" date="2022-05" db="EMBL/GenBank/DDBJ databases">
        <title>The Musa troglodytarum L. genome provides insights into the mechanism of non-climacteric behaviour and enrichment of carotenoids.</title>
        <authorList>
            <person name="Wang J."/>
        </authorList>
    </citation>
    <scope>NUCLEOTIDE SEQUENCE</scope>
    <source>
        <tissue evidence="2">Leaf</tissue>
    </source>
</reference>
<accession>A0A9E7FD61</accession>
<feature type="region of interest" description="Disordered" evidence="1">
    <location>
        <begin position="1"/>
        <end position="33"/>
    </location>
</feature>
<evidence type="ECO:0000313" key="2">
    <source>
        <dbReference type="EMBL" id="URD92022.1"/>
    </source>
</evidence>
<proteinExistence type="predicted"/>
<organism evidence="2 3">
    <name type="scientific">Musa troglodytarum</name>
    <name type="common">fe'i banana</name>
    <dbReference type="NCBI Taxonomy" id="320322"/>
    <lineage>
        <taxon>Eukaryota</taxon>
        <taxon>Viridiplantae</taxon>
        <taxon>Streptophyta</taxon>
        <taxon>Embryophyta</taxon>
        <taxon>Tracheophyta</taxon>
        <taxon>Spermatophyta</taxon>
        <taxon>Magnoliopsida</taxon>
        <taxon>Liliopsida</taxon>
        <taxon>Zingiberales</taxon>
        <taxon>Musaceae</taxon>
        <taxon>Musa</taxon>
    </lineage>
</organism>
<dbReference type="Proteomes" id="UP001055439">
    <property type="component" value="Chromosome 3"/>
</dbReference>